<comment type="caution">
    <text evidence="2">The sequence shown here is derived from an EMBL/GenBank/DDBJ whole genome shotgun (WGS) entry which is preliminary data.</text>
</comment>
<protein>
    <submittedName>
        <fullName evidence="2">Uncharacterized protein</fullName>
    </submittedName>
</protein>
<keyword evidence="3" id="KW-1185">Reference proteome</keyword>
<dbReference type="Proteomes" id="UP001432027">
    <property type="component" value="Unassembled WGS sequence"/>
</dbReference>
<accession>A0AAV5U1T5</accession>
<evidence type="ECO:0000256" key="1">
    <source>
        <dbReference type="SAM" id="MobiDB-lite"/>
    </source>
</evidence>
<feature type="non-terminal residue" evidence="2">
    <location>
        <position position="1"/>
    </location>
</feature>
<evidence type="ECO:0000313" key="3">
    <source>
        <dbReference type="Proteomes" id="UP001432027"/>
    </source>
</evidence>
<name>A0AAV5U1T5_9BILA</name>
<gene>
    <name evidence="2" type="ORF">PENTCL1PPCAC_22497</name>
</gene>
<organism evidence="2 3">
    <name type="scientific">Pristionchus entomophagus</name>
    <dbReference type="NCBI Taxonomy" id="358040"/>
    <lineage>
        <taxon>Eukaryota</taxon>
        <taxon>Metazoa</taxon>
        <taxon>Ecdysozoa</taxon>
        <taxon>Nematoda</taxon>
        <taxon>Chromadorea</taxon>
        <taxon>Rhabditida</taxon>
        <taxon>Rhabditina</taxon>
        <taxon>Diplogasteromorpha</taxon>
        <taxon>Diplogasteroidea</taxon>
        <taxon>Neodiplogasteridae</taxon>
        <taxon>Pristionchus</taxon>
    </lineage>
</organism>
<reference evidence="2" key="1">
    <citation type="submission" date="2023-10" db="EMBL/GenBank/DDBJ databases">
        <title>Genome assembly of Pristionchus species.</title>
        <authorList>
            <person name="Yoshida K."/>
            <person name="Sommer R.J."/>
        </authorList>
    </citation>
    <scope>NUCLEOTIDE SEQUENCE</scope>
    <source>
        <strain evidence="2">RS0144</strain>
    </source>
</reference>
<sequence length="99" mass="11282">RMAKDEERGKKKEKEKRDERAKPKRRSLSLMPRPSSSGKGLGKWHRLGGEKEKSVEVMEKKRGVMGQPIEESILLDPSFDDIPLPAGLREAIDYVEEHG</sequence>
<dbReference type="AlphaFoldDB" id="A0AAV5U1T5"/>
<feature type="non-terminal residue" evidence="2">
    <location>
        <position position="99"/>
    </location>
</feature>
<feature type="compositionally biased region" description="Basic and acidic residues" evidence="1">
    <location>
        <begin position="1"/>
        <end position="21"/>
    </location>
</feature>
<evidence type="ECO:0000313" key="2">
    <source>
        <dbReference type="EMBL" id="GMT00323.1"/>
    </source>
</evidence>
<dbReference type="EMBL" id="BTSX01000005">
    <property type="protein sequence ID" value="GMT00323.1"/>
    <property type="molecule type" value="Genomic_DNA"/>
</dbReference>
<feature type="region of interest" description="Disordered" evidence="1">
    <location>
        <begin position="1"/>
        <end position="53"/>
    </location>
</feature>
<feature type="compositionally biased region" description="Low complexity" evidence="1">
    <location>
        <begin position="28"/>
        <end position="37"/>
    </location>
</feature>
<proteinExistence type="predicted"/>